<evidence type="ECO:0000313" key="3">
    <source>
        <dbReference type="Proteomes" id="UP000807504"/>
    </source>
</evidence>
<dbReference type="AlphaFoldDB" id="A0A8T0FEZ0"/>
<dbReference type="Proteomes" id="UP000807504">
    <property type="component" value="Unassembled WGS sequence"/>
</dbReference>
<comment type="caution">
    <text evidence="2">The sequence shown here is derived from an EMBL/GenBank/DDBJ whole genome shotgun (WGS) entry which is preliminary data.</text>
</comment>
<gene>
    <name evidence="2" type="ORF">HNY73_007472</name>
</gene>
<evidence type="ECO:0000256" key="1">
    <source>
        <dbReference type="SAM" id="MobiDB-lite"/>
    </source>
</evidence>
<accession>A0A8T0FEZ0</accession>
<reference evidence="2" key="1">
    <citation type="journal article" date="2020" name="bioRxiv">
        <title>Chromosome-level reference genome of the European wasp spider Argiope bruennichi: a resource for studies on range expansion and evolutionary adaptation.</title>
        <authorList>
            <person name="Sheffer M.M."/>
            <person name="Hoppe A."/>
            <person name="Krehenwinkel H."/>
            <person name="Uhl G."/>
            <person name="Kuss A.W."/>
            <person name="Jensen L."/>
            <person name="Jensen C."/>
            <person name="Gillespie R.G."/>
            <person name="Hoff K.J."/>
            <person name="Prost S."/>
        </authorList>
    </citation>
    <scope>NUCLEOTIDE SEQUENCE</scope>
</reference>
<keyword evidence="3" id="KW-1185">Reference proteome</keyword>
<dbReference type="EMBL" id="JABXBU010000012">
    <property type="protein sequence ID" value="KAF8789541.1"/>
    <property type="molecule type" value="Genomic_DNA"/>
</dbReference>
<evidence type="ECO:0000313" key="2">
    <source>
        <dbReference type="EMBL" id="KAF8789541.1"/>
    </source>
</evidence>
<reference evidence="2" key="2">
    <citation type="submission" date="2020-06" db="EMBL/GenBank/DDBJ databases">
        <authorList>
            <person name="Sheffer M."/>
        </authorList>
    </citation>
    <scope>NUCLEOTIDE SEQUENCE</scope>
</reference>
<sequence>MPQVVEIKTQIAGDCPRARHLQKPHGPTEHAHVAHLKLWKYSRVIALQYARFLEQRCRQELDDLQSGRRADEESETGEFIPPPVPASSSPAAETCKYEKL</sequence>
<name>A0A8T0FEZ0_ARGBR</name>
<proteinExistence type="predicted"/>
<feature type="region of interest" description="Disordered" evidence="1">
    <location>
        <begin position="63"/>
        <end position="100"/>
    </location>
</feature>
<organism evidence="2 3">
    <name type="scientific">Argiope bruennichi</name>
    <name type="common">Wasp spider</name>
    <name type="synonym">Aranea bruennichi</name>
    <dbReference type="NCBI Taxonomy" id="94029"/>
    <lineage>
        <taxon>Eukaryota</taxon>
        <taxon>Metazoa</taxon>
        <taxon>Ecdysozoa</taxon>
        <taxon>Arthropoda</taxon>
        <taxon>Chelicerata</taxon>
        <taxon>Arachnida</taxon>
        <taxon>Araneae</taxon>
        <taxon>Araneomorphae</taxon>
        <taxon>Entelegynae</taxon>
        <taxon>Araneoidea</taxon>
        <taxon>Araneidae</taxon>
        <taxon>Argiope</taxon>
    </lineage>
</organism>
<protein>
    <submittedName>
        <fullName evidence="2">Uncharacterized protein</fullName>
    </submittedName>
</protein>